<dbReference type="WBParaSite" id="ASIM_0001570901-mRNA-1">
    <property type="protein sequence ID" value="ASIM_0001570901-mRNA-1"/>
    <property type="gene ID" value="ASIM_0001570901"/>
</dbReference>
<reference evidence="3" key="1">
    <citation type="submission" date="2017-02" db="UniProtKB">
        <authorList>
            <consortium name="WormBaseParasite"/>
        </authorList>
    </citation>
    <scope>IDENTIFICATION</scope>
</reference>
<evidence type="ECO:0000313" key="2">
    <source>
        <dbReference type="Proteomes" id="UP000267096"/>
    </source>
</evidence>
<dbReference type="EMBL" id="UYRR01032122">
    <property type="protein sequence ID" value="VDK54292.1"/>
    <property type="molecule type" value="Genomic_DNA"/>
</dbReference>
<gene>
    <name evidence="1" type="ORF">ASIM_LOCUS15116</name>
</gene>
<reference evidence="1 2" key="2">
    <citation type="submission" date="2018-11" db="EMBL/GenBank/DDBJ databases">
        <authorList>
            <consortium name="Pathogen Informatics"/>
        </authorList>
    </citation>
    <scope>NUCLEOTIDE SEQUENCE [LARGE SCALE GENOMIC DNA]</scope>
</reference>
<protein>
    <submittedName>
        <fullName evidence="3">Late competence development protein ComFB</fullName>
    </submittedName>
</protein>
<organism evidence="3">
    <name type="scientific">Anisakis simplex</name>
    <name type="common">Herring worm</name>
    <dbReference type="NCBI Taxonomy" id="6269"/>
    <lineage>
        <taxon>Eukaryota</taxon>
        <taxon>Metazoa</taxon>
        <taxon>Ecdysozoa</taxon>
        <taxon>Nematoda</taxon>
        <taxon>Chromadorea</taxon>
        <taxon>Rhabditida</taxon>
        <taxon>Spirurina</taxon>
        <taxon>Ascaridomorpha</taxon>
        <taxon>Ascaridoidea</taxon>
        <taxon>Anisakidae</taxon>
        <taxon>Anisakis</taxon>
        <taxon>Anisakis simplex complex</taxon>
    </lineage>
</organism>
<accession>A0A0M3K418</accession>
<evidence type="ECO:0000313" key="3">
    <source>
        <dbReference type="WBParaSite" id="ASIM_0001570901-mRNA-1"/>
    </source>
</evidence>
<sequence>MDLVDVCELTFEMIADEISEQLRRRKEKEELERAVDLQVLKLVEYRSTYSQAIADCVAVKADYVERSVASGELILPSSYRPPKIDFDAVVARIEKSCKEKILEEQYKRRIQEKRFKQVKFSHDTIMG</sequence>
<dbReference type="AlphaFoldDB" id="A0A0M3K418"/>
<dbReference type="Proteomes" id="UP000267096">
    <property type="component" value="Unassembled WGS sequence"/>
</dbReference>
<keyword evidence="2" id="KW-1185">Reference proteome</keyword>
<evidence type="ECO:0000313" key="1">
    <source>
        <dbReference type="EMBL" id="VDK54292.1"/>
    </source>
</evidence>
<name>A0A0M3K418_ANISI</name>
<proteinExistence type="predicted"/>